<accession>A0A8U0HV81</accession>
<evidence type="ECO:0000256" key="1">
    <source>
        <dbReference type="ARBA" id="ARBA00004141"/>
    </source>
</evidence>
<dbReference type="SUPFAM" id="SSF161070">
    <property type="entry name" value="SNF-like"/>
    <property type="match status" value="1"/>
</dbReference>
<dbReference type="GeneID" id="72183693"/>
<dbReference type="GO" id="GO:0016020">
    <property type="term" value="C:membrane"/>
    <property type="evidence" value="ECO:0007669"/>
    <property type="project" value="UniProtKB-SubCell"/>
</dbReference>
<dbReference type="EMBL" id="CP096659">
    <property type="protein sequence ID" value="UPV74623.1"/>
    <property type="molecule type" value="Genomic_DNA"/>
</dbReference>
<dbReference type="CDD" id="cd10336">
    <property type="entry name" value="SLC6sbd_Tyt1-Like"/>
    <property type="match status" value="1"/>
</dbReference>
<dbReference type="PANTHER" id="PTHR42948:SF1">
    <property type="entry name" value="TRANSPORTER"/>
    <property type="match status" value="1"/>
</dbReference>
<sequence length="454" mass="46599">MTRESWHTRLGFILAAVGSAVGLGNVWRFPWMTAENGGSAFLVVYLGIVLLVGVPGLLAEFVIGRRSQRNPAGALFRLSSGSKSWGAVGLFGVVTAIVLLSFYSVVGGWILRYFLASFSGAYFGSPGAYFESINFGLQAVGFHVGFLALTALVVVGGVRDGIEKATKVMMPAIVVLLVALAGWAVTRQGAGAGLSFYLDFDAAYLRANFFDVLGAAAGQALFTLSLGVGTMITYASYLGDDNNLAYDGSAIAVLNTGVGVLAGFVVFPLLFATFGELTGPAASGGGPGALFVSLAGAFSQVPLGQPLAILFFGVIVLAALSSSISMLEIPVAYLVDEHGVSRRTATLSLAGLVLITGSANALNPALFGFVAGTLVDLMLTAGLAGFLVFVGWVLGADALSEYSTGAGSRVRSLGPAWLWSVRTVLPLFLVATLAVNLLALAGVSLDGLAAAVLG</sequence>
<feature type="transmembrane region" description="Helical" evidence="6">
    <location>
        <begin position="135"/>
        <end position="156"/>
    </location>
</feature>
<feature type="transmembrane region" description="Helical" evidence="6">
    <location>
        <begin position="84"/>
        <end position="115"/>
    </location>
</feature>
<dbReference type="Pfam" id="PF00209">
    <property type="entry name" value="SNF"/>
    <property type="match status" value="2"/>
</dbReference>
<evidence type="ECO:0000256" key="2">
    <source>
        <dbReference type="ARBA" id="ARBA00022448"/>
    </source>
</evidence>
<feature type="transmembrane region" description="Helical" evidence="6">
    <location>
        <begin position="216"/>
        <end position="238"/>
    </location>
</feature>
<feature type="transmembrane region" description="Helical" evidence="6">
    <location>
        <begin position="42"/>
        <end position="63"/>
    </location>
</feature>
<keyword evidence="8" id="KW-1185">Reference proteome</keyword>
<dbReference type="AlphaFoldDB" id="A0A8U0HV81"/>
<feature type="transmembrane region" description="Helical" evidence="6">
    <location>
        <begin position="307"/>
        <end position="335"/>
    </location>
</feature>
<evidence type="ECO:0000256" key="6">
    <source>
        <dbReference type="SAM" id="Phobius"/>
    </source>
</evidence>
<dbReference type="PROSITE" id="PS50267">
    <property type="entry name" value="NA_NEUROTRAN_SYMP_3"/>
    <property type="match status" value="1"/>
</dbReference>
<dbReference type="PRINTS" id="PR00176">
    <property type="entry name" value="NANEUSMPORT"/>
</dbReference>
<keyword evidence="3 6" id="KW-0812">Transmembrane</keyword>
<reference evidence="7 8" key="1">
    <citation type="submission" date="2022-04" db="EMBL/GenBank/DDBJ databases">
        <title>Diverse halophilic archaea isolated from saline environments.</title>
        <authorList>
            <person name="Cui H.-L."/>
        </authorList>
    </citation>
    <scope>NUCLEOTIDE SEQUENCE [LARGE SCALE GENOMIC DNA]</scope>
    <source>
        <strain evidence="7 8">XZYJT49</strain>
    </source>
</reference>
<keyword evidence="4 6" id="KW-1133">Transmembrane helix</keyword>
<feature type="transmembrane region" description="Helical" evidence="6">
    <location>
        <begin position="416"/>
        <end position="439"/>
    </location>
</feature>
<keyword evidence="5 6" id="KW-0472">Membrane</keyword>
<feature type="transmembrane region" description="Helical" evidence="6">
    <location>
        <begin position="377"/>
        <end position="395"/>
    </location>
</feature>
<comment type="subcellular location">
    <subcellularLocation>
        <location evidence="1">Membrane</location>
        <topology evidence="1">Multi-pass membrane protein</topology>
    </subcellularLocation>
</comment>
<name>A0A8U0HV81_9EURY</name>
<dbReference type="InterPro" id="IPR037272">
    <property type="entry name" value="SNS_sf"/>
</dbReference>
<dbReference type="RefSeq" id="WP_248650668.1">
    <property type="nucleotide sequence ID" value="NZ_CP096659.1"/>
</dbReference>
<dbReference type="Proteomes" id="UP000830729">
    <property type="component" value="Chromosome"/>
</dbReference>
<feature type="transmembrane region" description="Helical" evidence="6">
    <location>
        <begin position="347"/>
        <end position="371"/>
    </location>
</feature>
<keyword evidence="2" id="KW-0813">Transport</keyword>
<feature type="transmembrane region" description="Helical" evidence="6">
    <location>
        <begin position="168"/>
        <end position="186"/>
    </location>
</feature>
<evidence type="ECO:0000256" key="5">
    <source>
        <dbReference type="ARBA" id="ARBA00023136"/>
    </source>
</evidence>
<organism evidence="7 8">
    <name type="scientific">Halorussus limi</name>
    <dbReference type="NCBI Taxonomy" id="2938695"/>
    <lineage>
        <taxon>Archaea</taxon>
        <taxon>Methanobacteriati</taxon>
        <taxon>Methanobacteriota</taxon>
        <taxon>Stenosarchaea group</taxon>
        <taxon>Halobacteria</taxon>
        <taxon>Halobacteriales</taxon>
        <taxon>Haladaptataceae</taxon>
        <taxon>Halorussus</taxon>
    </lineage>
</organism>
<evidence type="ECO:0000256" key="3">
    <source>
        <dbReference type="ARBA" id="ARBA00022692"/>
    </source>
</evidence>
<protein>
    <submittedName>
        <fullName evidence="7">Sodium-dependent transporter</fullName>
    </submittedName>
</protein>
<dbReference type="PANTHER" id="PTHR42948">
    <property type="entry name" value="TRANSPORTER"/>
    <property type="match status" value="1"/>
</dbReference>
<feature type="transmembrane region" description="Helical" evidence="6">
    <location>
        <begin position="250"/>
        <end position="271"/>
    </location>
</feature>
<proteinExistence type="predicted"/>
<dbReference type="InterPro" id="IPR000175">
    <property type="entry name" value="Na/ntran_symport"/>
</dbReference>
<evidence type="ECO:0000313" key="7">
    <source>
        <dbReference type="EMBL" id="UPV74623.1"/>
    </source>
</evidence>
<evidence type="ECO:0000256" key="4">
    <source>
        <dbReference type="ARBA" id="ARBA00022989"/>
    </source>
</evidence>
<evidence type="ECO:0000313" key="8">
    <source>
        <dbReference type="Proteomes" id="UP000830729"/>
    </source>
</evidence>
<dbReference type="NCBIfam" id="NF037979">
    <property type="entry name" value="Na_transp"/>
    <property type="match status" value="1"/>
</dbReference>
<dbReference type="KEGG" id="halx:M0R89_00800"/>
<gene>
    <name evidence="7" type="ORF">M0R89_00800</name>
</gene>
<dbReference type="InterPro" id="IPR047218">
    <property type="entry name" value="YocR/YhdH-like"/>
</dbReference>
<feature type="transmembrane region" description="Helical" evidence="6">
    <location>
        <begin position="12"/>
        <end position="30"/>
    </location>
</feature>